<feature type="compositionally biased region" description="Polar residues" evidence="2">
    <location>
        <begin position="371"/>
        <end position="380"/>
    </location>
</feature>
<dbReference type="Proteomes" id="UP000789390">
    <property type="component" value="Unassembled WGS sequence"/>
</dbReference>
<comment type="similarity">
    <text evidence="1">Belongs to the FAM110 family.</text>
</comment>
<evidence type="ECO:0000256" key="1">
    <source>
        <dbReference type="ARBA" id="ARBA00010576"/>
    </source>
</evidence>
<evidence type="ECO:0000259" key="3">
    <source>
        <dbReference type="Pfam" id="PF14160"/>
    </source>
</evidence>
<feature type="compositionally biased region" description="Polar residues" evidence="2">
    <location>
        <begin position="523"/>
        <end position="548"/>
    </location>
</feature>
<dbReference type="PANTHER" id="PTHR14758:SF1">
    <property type="entry name" value="CENTROSOME-ASSOCIATED FAM110 C-TERMINAL DOMAIN-CONTAINING PROTEIN"/>
    <property type="match status" value="1"/>
</dbReference>
<dbReference type="InterPro" id="IPR025741">
    <property type="entry name" value="FAM110_C"/>
</dbReference>
<comment type="caution">
    <text evidence="4">The sequence shown here is derived from an EMBL/GenBank/DDBJ whole genome shotgun (WGS) entry which is preliminary data.</text>
</comment>
<feature type="region of interest" description="Disordered" evidence="2">
    <location>
        <begin position="431"/>
        <end position="575"/>
    </location>
</feature>
<feature type="domain" description="Centrosome-associated FAM110 C-terminal" evidence="3">
    <location>
        <begin position="612"/>
        <end position="707"/>
    </location>
</feature>
<dbReference type="EMBL" id="CAKKLH010000012">
    <property type="protein sequence ID" value="CAH0098936.1"/>
    <property type="molecule type" value="Genomic_DNA"/>
</dbReference>
<dbReference type="Pfam" id="PF14160">
    <property type="entry name" value="FAM110_C"/>
    <property type="match status" value="1"/>
</dbReference>
<protein>
    <recommendedName>
        <fullName evidence="3">Centrosome-associated FAM110 C-terminal domain-containing protein</fullName>
    </recommendedName>
</protein>
<evidence type="ECO:0000313" key="5">
    <source>
        <dbReference type="Proteomes" id="UP000789390"/>
    </source>
</evidence>
<feature type="compositionally biased region" description="Polar residues" evidence="2">
    <location>
        <begin position="757"/>
        <end position="773"/>
    </location>
</feature>
<dbReference type="AlphaFoldDB" id="A0A8J2WEV4"/>
<gene>
    <name evidence="4" type="ORF">DGAL_LOCUS1044</name>
</gene>
<reference evidence="4" key="1">
    <citation type="submission" date="2021-11" db="EMBL/GenBank/DDBJ databases">
        <authorList>
            <person name="Schell T."/>
        </authorList>
    </citation>
    <scope>NUCLEOTIDE SEQUENCE</scope>
    <source>
        <strain evidence="4">M5</strain>
    </source>
</reference>
<dbReference type="PANTHER" id="PTHR14758">
    <property type="entry name" value="AGAP005440-PA"/>
    <property type="match status" value="1"/>
</dbReference>
<dbReference type="OrthoDB" id="10028183at2759"/>
<proteinExistence type="inferred from homology"/>
<feature type="compositionally biased region" description="Gly residues" evidence="2">
    <location>
        <begin position="271"/>
        <end position="280"/>
    </location>
</feature>
<accession>A0A8J2WEV4</accession>
<sequence length="773" mass="84029">MTLPKGDEEKEELNQGRKSQVIYCNKTTHTRLHAPMMMTTTHASSTDPAAVLPTLLSRPLRTLNNINSAPHVIQLHPNNSPKLSGKRKTAVELLEESKAFYVKTERILDRKQELPHYSPGDRLHLLQHHPNRSPMLSLPSARIREHHHVFPAMTAAMTAILPHHQFHFQQENTANSEPIGAYGNAGAGIGSSRTREGYYTTPPVEKRRLSIRKDNPLPLNVTAVKRFLSRPGSTEENLQVRKLVPSKSTCRLIGFFESSAVKTGTLTSSSSGGGSGGLSPNGGVSNKKMRTRITFSEVLPCICQSNQPPELPHRMNKNHPSPPPPIPPKSPALNAKLRLLSQEQSLHQTTPGTRVNPHSTVPSQKPPRQLLQDQPSSLPPQSAAVAVMKSQAATFRRIQSEEAPTSMMILPVTESIHTQRNLLLRNPILHKSLPDLNSPKNTKRGRGCGVRGGKIRSASTDLESCSDGESGGSSRMSRSSSVHLDSGSNSSDESSNESETPFSRPDANGRGSVGASRSERATTSDYASRSPSFKYETTSLVQTSQTWTLPPPWQDDSGVDPSAAESSTVEPAPDQVRRKAILRSKSDVGPSRFAPDLLPAVPPEFTGDVPLDLDQFFDTIGQHGKLSCVDVMINNSGRSSPVYFSSVSSVDSYCKRRHVDNLYESSDSEDMAATLQRRLLGSQPGMGEPSIVERNARIIKWLIKCRNVPAVSPASFPSSGSTGQLFKLASASGAIAAHPPPLSMLPPRSSSAHMPGKQTTTTQPAYYGQSTRL</sequence>
<feature type="region of interest" description="Disordered" evidence="2">
    <location>
        <begin position="306"/>
        <end position="332"/>
    </location>
</feature>
<feature type="compositionally biased region" description="Pro residues" evidence="2">
    <location>
        <begin position="320"/>
        <end position="330"/>
    </location>
</feature>
<feature type="region of interest" description="Disordered" evidence="2">
    <location>
        <begin position="346"/>
        <end position="380"/>
    </location>
</feature>
<evidence type="ECO:0000256" key="2">
    <source>
        <dbReference type="SAM" id="MobiDB-lite"/>
    </source>
</evidence>
<dbReference type="InterPro" id="IPR025740">
    <property type="entry name" value="FAM110"/>
</dbReference>
<feature type="region of interest" description="Disordered" evidence="2">
    <location>
        <begin position="738"/>
        <end position="773"/>
    </location>
</feature>
<keyword evidence="5" id="KW-1185">Reference proteome</keyword>
<evidence type="ECO:0000313" key="4">
    <source>
        <dbReference type="EMBL" id="CAH0098936.1"/>
    </source>
</evidence>
<feature type="region of interest" description="Disordered" evidence="2">
    <location>
        <begin position="263"/>
        <end position="286"/>
    </location>
</feature>
<feature type="compositionally biased region" description="Low complexity" evidence="2">
    <location>
        <begin position="463"/>
        <end position="499"/>
    </location>
</feature>
<feature type="compositionally biased region" description="Polar residues" evidence="2">
    <location>
        <begin position="346"/>
        <end position="363"/>
    </location>
</feature>
<organism evidence="4 5">
    <name type="scientific">Daphnia galeata</name>
    <dbReference type="NCBI Taxonomy" id="27404"/>
    <lineage>
        <taxon>Eukaryota</taxon>
        <taxon>Metazoa</taxon>
        <taxon>Ecdysozoa</taxon>
        <taxon>Arthropoda</taxon>
        <taxon>Crustacea</taxon>
        <taxon>Branchiopoda</taxon>
        <taxon>Diplostraca</taxon>
        <taxon>Cladocera</taxon>
        <taxon>Anomopoda</taxon>
        <taxon>Daphniidae</taxon>
        <taxon>Daphnia</taxon>
    </lineage>
</organism>
<name>A0A8J2WEV4_9CRUS</name>